<proteinExistence type="predicted"/>
<evidence type="ECO:0008006" key="3">
    <source>
        <dbReference type="Google" id="ProtNLM"/>
    </source>
</evidence>
<dbReference type="EMBL" id="CP114767">
    <property type="protein sequence ID" value="WBA43649.1"/>
    <property type="molecule type" value="Genomic_DNA"/>
</dbReference>
<name>A0ABY7LUW6_9BACT</name>
<dbReference type="Proteomes" id="UP001211005">
    <property type="component" value="Chromosome"/>
</dbReference>
<dbReference type="PROSITE" id="PS51257">
    <property type="entry name" value="PROKAR_LIPOPROTEIN"/>
    <property type="match status" value="1"/>
</dbReference>
<reference evidence="1 2" key="1">
    <citation type="submission" date="2022-12" db="EMBL/GenBank/DDBJ databases">
        <title>Hymenobacter canadensis sp. nov. isolated from lake water of the Cambridge Bay, Canada.</title>
        <authorList>
            <person name="Kim W.H."/>
            <person name="Lee Y.M."/>
        </authorList>
    </citation>
    <scope>NUCLEOTIDE SEQUENCE [LARGE SCALE GENOMIC DNA]</scope>
    <source>
        <strain evidence="1 2">PAMC 29467</strain>
    </source>
</reference>
<accession>A0ABY7LUW6</accession>
<evidence type="ECO:0000313" key="2">
    <source>
        <dbReference type="Proteomes" id="UP001211005"/>
    </source>
</evidence>
<gene>
    <name evidence="1" type="ORF">O3303_08780</name>
</gene>
<evidence type="ECO:0000313" key="1">
    <source>
        <dbReference type="EMBL" id="WBA43649.1"/>
    </source>
</evidence>
<sequence>MMATKHVLGFLLGCLSVSACQQKPAYLHETGLLVMDKARNDNSFDYFIPCTFNDTLSFGQNVRSIGEHKARHISTGALEFALLNVSWPSTPDSFYVKSSWEQRSYLSAVELTLKRVDDSSENTLNDIDPIKLAGSISVSQFYSGHYRIVRAKKIILIE</sequence>
<keyword evidence="2" id="KW-1185">Reference proteome</keyword>
<protein>
    <recommendedName>
        <fullName evidence="3">Lipoprotein</fullName>
    </recommendedName>
</protein>
<dbReference type="RefSeq" id="WP_269561685.1">
    <property type="nucleotide sequence ID" value="NZ_CP114767.1"/>
</dbReference>
<organism evidence="1 2">
    <name type="scientific">Hymenobacter canadensis</name>
    <dbReference type="NCBI Taxonomy" id="2999067"/>
    <lineage>
        <taxon>Bacteria</taxon>
        <taxon>Pseudomonadati</taxon>
        <taxon>Bacteroidota</taxon>
        <taxon>Cytophagia</taxon>
        <taxon>Cytophagales</taxon>
        <taxon>Hymenobacteraceae</taxon>
        <taxon>Hymenobacter</taxon>
    </lineage>
</organism>